<dbReference type="Proteomes" id="UP000276133">
    <property type="component" value="Unassembled WGS sequence"/>
</dbReference>
<dbReference type="Pfam" id="PF18018">
    <property type="entry name" value="DNA_pol_D_N"/>
    <property type="match status" value="1"/>
</dbReference>
<protein>
    <submittedName>
        <fullName evidence="5">DNA polymerase delta subunit 2</fullName>
        <ecNumber evidence="5">2.7.7.7</ecNumber>
    </submittedName>
</protein>
<dbReference type="Pfam" id="PF04042">
    <property type="entry name" value="DNA_pol_E_B"/>
    <property type="match status" value="1"/>
</dbReference>
<organism evidence="5 6">
    <name type="scientific">Brachionus plicatilis</name>
    <name type="common">Marine rotifer</name>
    <name type="synonym">Brachionus muelleri</name>
    <dbReference type="NCBI Taxonomy" id="10195"/>
    <lineage>
        <taxon>Eukaryota</taxon>
        <taxon>Metazoa</taxon>
        <taxon>Spiralia</taxon>
        <taxon>Gnathifera</taxon>
        <taxon>Rotifera</taxon>
        <taxon>Eurotatoria</taxon>
        <taxon>Monogononta</taxon>
        <taxon>Pseudotrocha</taxon>
        <taxon>Ploima</taxon>
        <taxon>Brachionidae</taxon>
        <taxon>Brachionus</taxon>
    </lineage>
</organism>
<dbReference type="GO" id="GO:0003887">
    <property type="term" value="F:DNA-directed DNA polymerase activity"/>
    <property type="evidence" value="ECO:0007669"/>
    <property type="project" value="UniProtKB-EC"/>
</dbReference>
<dbReference type="PANTHER" id="PTHR10416">
    <property type="entry name" value="DNA POLYMERASE DELTA SUBUNIT 2"/>
    <property type="match status" value="1"/>
</dbReference>
<dbReference type="Gene3D" id="2.40.50.430">
    <property type="match status" value="1"/>
</dbReference>
<keyword evidence="5" id="KW-0548">Nucleotidyltransferase</keyword>
<evidence type="ECO:0000259" key="4">
    <source>
        <dbReference type="Pfam" id="PF18018"/>
    </source>
</evidence>
<dbReference type="GO" id="GO:0006271">
    <property type="term" value="P:DNA strand elongation involved in DNA replication"/>
    <property type="evidence" value="ECO:0007669"/>
    <property type="project" value="TreeGrafter"/>
</dbReference>
<keyword evidence="2" id="KW-0235">DNA replication</keyword>
<feature type="non-terminal residue" evidence="5">
    <location>
        <position position="326"/>
    </location>
</feature>
<evidence type="ECO:0000313" key="5">
    <source>
        <dbReference type="EMBL" id="RNA41262.1"/>
    </source>
</evidence>
<evidence type="ECO:0000256" key="1">
    <source>
        <dbReference type="ARBA" id="ARBA00006035"/>
    </source>
</evidence>
<dbReference type="GO" id="GO:0043625">
    <property type="term" value="C:delta DNA polymerase complex"/>
    <property type="evidence" value="ECO:0007669"/>
    <property type="project" value="TreeGrafter"/>
</dbReference>
<dbReference type="InterPro" id="IPR024826">
    <property type="entry name" value="DNA_pol_delta/II_ssu"/>
</dbReference>
<feature type="domain" description="DNA polymerase delta subunit OB-fold" evidence="4">
    <location>
        <begin position="29"/>
        <end position="167"/>
    </location>
</feature>
<dbReference type="EMBL" id="REGN01000526">
    <property type="protein sequence ID" value="RNA41262.1"/>
    <property type="molecule type" value="Genomic_DNA"/>
</dbReference>
<keyword evidence="6" id="KW-1185">Reference proteome</keyword>
<gene>
    <name evidence="5" type="ORF">BpHYR1_001687</name>
</gene>
<comment type="caution">
    <text evidence="5">The sequence shown here is derived from an EMBL/GenBank/DDBJ whole genome shotgun (WGS) entry which is preliminary data.</text>
</comment>
<dbReference type="EC" id="2.7.7.7" evidence="5"/>
<dbReference type="InterPro" id="IPR007185">
    <property type="entry name" value="DNA_pol_a/d/e_bsu"/>
</dbReference>
<sequence length="326" mass="37341">MKFERDLKSIEYENKSSNYLIKEKQFEYQYAPLYAERLISMKKHLRPVCAKKWPSFEIKPLAEITKHEKCVIVGTVYKEMKNKPNILKELAEDEEFSSLPIQPVNREAKYIDPENDLVILEDDLQRILLKDAHTSQCQLIKNNILCTGLVVALLGSENENSEFEVEDFAFKETPIFQTKIIPRPVSHKEDKYMVFLSGIELGDGSTTNSFLFKLQLLVDYLRGDFIDECSNNLSHQLSNTLRLVIAGNSLSSSTQSKDMINKAKYLTKNYVAGSVGAIKQLDDFLLQLISKLEVDIMPGEFDPSNVMLPQQPLHHAMLTKSFTSEY</sequence>
<evidence type="ECO:0000313" key="6">
    <source>
        <dbReference type="Proteomes" id="UP000276133"/>
    </source>
</evidence>
<proteinExistence type="inferred from homology"/>
<dbReference type="OrthoDB" id="3763at2759"/>
<keyword evidence="5" id="KW-0808">Transferase</keyword>
<dbReference type="GO" id="GO:0003677">
    <property type="term" value="F:DNA binding"/>
    <property type="evidence" value="ECO:0007669"/>
    <property type="project" value="InterPro"/>
</dbReference>
<dbReference type="STRING" id="10195.A0A3M7SZT1"/>
<evidence type="ECO:0000259" key="3">
    <source>
        <dbReference type="Pfam" id="PF04042"/>
    </source>
</evidence>
<dbReference type="AlphaFoldDB" id="A0A3M7SZT1"/>
<evidence type="ECO:0000256" key="2">
    <source>
        <dbReference type="ARBA" id="ARBA00022705"/>
    </source>
</evidence>
<feature type="domain" description="DNA polymerase alpha/delta/epsilon subunit B" evidence="3">
    <location>
        <begin position="194"/>
        <end position="321"/>
    </location>
</feature>
<dbReference type="Gene3D" id="3.60.21.50">
    <property type="match status" value="1"/>
</dbReference>
<dbReference type="PANTHER" id="PTHR10416:SF0">
    <property type="entry name" value="DNA POLYMERASE DELTA SUBUNIT 2"/>
    <property type="match status" value="1"/>
</dbReference>
<dbReference type="InterPro" id="IPR040663">
    <property type="entry name" value="DNA_pol_D_N"/>
</dbReference>
<accession>A0A3M7SZT1</accession>
<name>A0A3M7SZT1_BRAPC</name>
<reference evidence="5 6" key="1">
    <citation type="journal article" date="2018" name="Sci. Rep.">
        <title>Genomic signatures of local adaptation to the degree of environmental predictability in rotifers.</title>
        <authorList>
            <person name="Franch-Gras L."/>
            <person name="Hahn C."/>
            <person name="Garcia-Roger E.M."/>
            <person name="Carmona M.J."/>
            <person name="Serra M."/>
            <person name="Gomez A."/>
        </authorList>
    </citation>
    <scope>NUCLEOTIDE SEQUENCE [LARGE SCALE GENOMIC DNA]</scope>
    <source>
        <strain evidence="5">HYR1</strain>
    </source>
</reference>
<comment type="similarity">
    <text evidence="1">Belongs to the DNA polymerase delta/II small subunit family.</text>
</comment>